<dbReference type="EMBL" id="SOHA01000025">
    <property type="protein sequence ID" value="TFD30038.1"/>
    <property type="molecule type" value="Genomic_DNA"/>
</dbReference>
<evidence type="ECO:0000313" key="11">
    <source>
        <dbReference type="EMBL" id="TFD30038.1"/>
    </source>
</evidence>
<dbReference type="AlphaFoldDB" id="A0A4Y8K0N6"/>
<evidence type="ECO:0000256" key="7">
    <source>
        <dbReference type="PROSITE-ProRule" id="PRU10141"/>
    </source>
</evidence>
<dbReference type="InterPro" id="IPR008271">
    <property type="entry name" value="Ser/Thr_kinase_AS"/>
</dbReference>
<dbReference type="Proteomes" id="UP000297472">
    <property type="component" value="Unassembled WGS sequence"/>
</dbReference>
<dbReference type="PANTHER" id="PTHR43289:SF6">
    <property type="entry name" value="SERINE_THREONINE-PROTEIN KINASE NEKL-3"/>
    <property type="match status" value="1"/>
</dbReference>
<dbReference type="PANTHER" id="PTHR43289">
    <property type="entry name" value="MITOGEN-ACTIVATED PROTEIN KINASE KINASE KINASE 20-RELATED"/>
    <property type="match status" value="1"/>
</dbReference>
<feature type="region of interest" description="Disordered" evidence="8">
    <location>
        <begin position="159"/>
        <end position="192"/>
    </location>
</feature>
<keyword evidence="3" id="KW-0808">Transferase</keyword>
<keyword evidence="12" id="KW-1185">Reference proteome</keyword>
<dbReference type="EC" id="2.7.11.1" evidence="1"/>
<dbReference type="RefSeq" id="WP_134424535.1">
    <property type="nucleotide sequence ID" value="NZ_SOHA01000025.1"/>
</dbReference>
<evidence type="ECO:0000256" key="8">
    <source>
        <dbReference type="SAM" id="MobiDB-lite"/>
    </source>
</evidence>
<gene>
    <name evidence="11" type="ORF">E3T49_08660</name>
</gene>
<evidence type="ECO:0000256" key="2">
    <source>
        <dbReference type="ARBA" id="ARBA00022527"/>
    </source>
</evidence>
<feature type="transmembrane region" description="Helical" evidence="9">
    <location>
        <begin position="417"/>
        <end position="439"/>
    </location>
</feature>
<dbReference type="SUPFAM" id="SSF56112">
    <property type="entry name" value="Protein kinase-like (PK-like)"/>
    <property type="match status" value="1"/>
</dbReference>
<evidence type="ECO:0000256" key="1">
    <source>
        <dbReference type="ARBA" id="ARBA00012513"/>
    </source>
</evidence>
<evidence type="ECO:0000256" key="9">
    <source>
        <dbReference type="SAM" id="Phobius"/>
    </source>
</evidence>
<evidence type="ECO:0000259" key="10">
    <source>
        <dbReference type="PROSITE" id="PS50011"/>
    </source>
</evidence>
<dbReference type="PROSITE" id="PS00108">
    <property type="entry name" value="PROTEIN_KINASE_ST"/>
    <property type="match status" value="1"/>
</dbReference>
<keyword evidence="4 7" id="KW-0547">Nucleotide-binding</keyword>
<keyword evidence="9" id="KW-0472">Membrane</keyword>
<reference evidence="11 12" key="1">
    <citation type="submission" date="2019-03" db="EMBL/GenBank/DDBJ databases">
        <title>Genomics of glacier-inhabiting Cryobacterium strains.</title>
        <authorList>
            <person name="Liu Q."/>
            <person name="Xin Y.-H."/>
        </authorList>
    </citation>
    <scope>NUCLEOTIDE SEQUENCE [LARGE SCALE GENOMIC DNA]</scope>
    <source>
        <strain evidence="11 12">TMT1-51</strain>
    </source>
</reference>
<dbReference type="CDD" id="cd14014">
    <property type="entry name" value="STKc_PknB_like"/>
    <property type="match status" value="1"/>
</dbReference>
<comment type="caution">
    <text evidence="11">The sequence shown here is derived from an EMBL/GenBank/DDBJ whole genome shotgun (WGS) entry which is preliminary data.</text>
</comment>
<dbReference type="GO" id="GO:0005524">
    <property type="term" value="F:ATP binding"/>
    <property type="evidence" value="ECO:0007669"/>
    <property type="project" value="UniProtKB-UniRule"/>
</dbReference>
<name>A0A4Y8K0N6_9MICO</name>
<evidence type="ECO:0000256" key="4">
    <source>
        <dbReference type="ARBA" id="ARBA00022741"/>
    </source>
</evidence>
<evidence type="ECO:0000256" key="6">
    <source>
        <dbReference type="ARBA" id="ARBA00022840"/>
    </source>
</evidence>
<dbReference type="GO" id="GO:0004674">
    <property type="term" value="F:protein serine/threonine kinase activity"/>
    <property type="evidence" value="ECO:0007669"/>
    <property type="project" value="UniProtKB-KW"/>
</dbReference>
<dbReference type="InterPro" id="IPR000719">
    <property type="entry name" value="Prot_kinase_dom"/>
</dbReference>
<evidence type="ECO:0000313" key="12">
    <source>
        <dbReference type="Proteomes" id="UP000297472"/>
    </source>
</evidence>
<dbReference type="OrthoDB" id="9762169at2"/>
<feature type="domain" description="Protein kinase" evidence="10">
    <location>
        <begin position="14"/>
        <end position="292"/>
    </location>
</feature>
<keyword evidence="9" id="KW-1133">Transmembrane helix</keyword>
<dbReference type="PROSITE" id="PS00107">
    <property type="entry name" value="PROTEIN_KINASE_ATP"/>
    <property type="match status" value="1"/>
</dbReference>
<dbReference type="Gene3D" id="1.10.510.10">
    <property type="entry name" value="Transferase(Phosphotransferase) domain 1"/>
    <property type="match status" value="1"/>
</dbReference>
<evidence type="ECO:0000256" key="5">
    <source>
        <dbReference type="ARBA" id="ARBA00022777"/>
    </source>
</evidence>
<dbReference type="PROSITE" id="PS50011">
    <property type="entry name" value="PROTEIN_KINASE_DOM"/>
    <property type="match status" value="1"/>
</dbReference>
<feature type="binding site" evidence="7">
    <location>
        <position position="43"/>
    </location>
    <ligand>
        <name>ATP</name>
        <dbReference type="ChEBI" id="CHEBI:30616"/>
    </ligand>
</feature>
<keyword evidence="2 11" id="KW-0723">Serine/threonine-protein kinase</keyword>
<dbReference type="InterPro" id="IPR017441">
    <property type="entry name" value="Protein_kinase_ATP_BS"/>
</dbReference>
<dbReference type="Pfam" id="PF00069">
    <property type="entry name" value="Pkinase"/>
    <property type="match status" value="1"/>
</dbReference>
<dbReference type="SMART" id="SM00220">
    <property type="entry name" value="S_TKc"/>
    <property type="match status" value="1"/>
</dbReference>
<protein>
    <recommendedName>
        <fullName evidence="1">non-specific serine/threonine protein kinase</fullName>
        <ecNumber evidence="1">2.7.11.1</ecNumber>
    </recommendedName>
</protein>
<dbReference type="InterPro" id="IPR011009">
    <property type="entry name" value="Kinase-like_dom_sf"/>
</dbReference>
<sequence length="550" mass="57409">MSRGVSLPPELPGYDFVSTLGSGGFSDVFLYDQQLPRRRVAVKVLLTEQLNESTRARFVDEANLMAQLSTHPSIVTIYHAGVAGDGRPFLVMEYCAGPSLSERYKQKPFSVEDTLRIGVRLAGAVATAHTAGILHRDIKPANVLTNDFGGPALTDFGISTTLDLDPSDPQHTAGSTAGHTGGDDETQDVGLSVPWSPPEMFEDAPVPDVRSDVFSLAATLHTLLAGLTPFEIRGRSNGTLDLIGRIERGVITPINRDDLPASLIAVLAKGMSTNRASRYSSAVDFARALQRIELELGYSATAIEVPRLSETEPSESAGAGEDETRARSVVTIAAQPTRTARPAVPPAAAPAVDAAGNPVRGAFVVKHRPGPAPSAPPAEATVLRGRPAVVATAAAVVSLQPESGPENTAPRAGRRGLIAGVSAAAGVVLVAAVLAAVFVTGSTTPGLAPTAKPTSPAGNADVVAGVPMVTLEGTATSVDGTVVTFSVVNPDPQDDDVYRWARAEEPNQPQLSPSAAIAVDQVTPGERVCIDVYLQRRDGKLSEANRVCDR</sequence>
<keyword evidence="9" id="KW-0812">Transmembrane</keyword>
<keyword evidence="6 7" id="KW-0067">ATP-binding</keyword>
<evidence type="ECO:0000256" key="3">
    <source>
        <dbReference type="ARBA" id="ARBA00022679"/>
    </source>
</evidence>
<accession>A0A4Y8K0N6</accession>
<organism evidence="11 12">
    <name type="scientific">Cryobacterium cryoconiti</name>
    <dbReference type="NCBI Taxonomy" id="1259239"/>
    <lineage>
        <taxon>Bacteria</taxon>
        <taxon>Bacillati</taxon>
        <taxon>Actinomycetota</taxon>
        <taxon>Actinomycetes</taxon>
        <taxon>Micrococcales</taxon>
        <taxon>Microbacteriaceae</taxon>
        <taxon>Cryobacterium</taxon>
    </lineage>
</organism>
<keyword evidence="5 11" id="KW-0418">Kinase</keyword>
<proteinExistence type="predicted"/>